<feature type="compositionally biased region" description="Acidic residues" evidence="6">
    <location>
        <begin position="659"/>
        <end position="699"/>
    </location>
</feature>
<reference evidence="9" key="1">
    <citation type="submission" date="2017-05" db="EMBL/GenBank/DDBJ databases">
        <authorList>
            <person name="Song R."/>
            <person name="Chenine A.L."/>
            <person name="Ruprecht R.M."/>
        </authorList>
    </citation>
    <scope>NUCLEOTIDE SEQUENCE [LARGE SCALE GENOMIC DNA]</scope>
</reference>
<feature type="domain" description="Protein kinase" evidence="7">
    <location>
        <begin position="261"/>
        <end position="530"/>
    </location>
</feature>
<dbReference type="EMBL" id="LT854253">
    <property type="protein sequence ID" value="SMR41562.1"/>
    <property type="molecule type" value="Genomic_DNA"/>
</dbReference>
<evidence type="ECO:0000313" key="8">
    <source>
        <dbReference type="EMBL" id="SMR41562.1"/>
    </source>
</evidence>
<dbReference type="SMART" id="SM00220">
    <property type="entry name" value="S_TKc"/>
    <property type="match status" value="1"/>
</dbReference>
<dbReference type="GO" id="GO:0005524">
    <property type="term" value="F:ATP binding"/>
    <property type="evidence" value="ECO:0007669"/>
    <property type="project" value="UniProtKB-KW"/>
</dbReference>
<feature type="compositionally biased region" description="Basic and acidic residues" evidence="6">
    <location>
        <begin position="723"/>
        <end position="732"/>
    </location>
</feature>
<keyword evidence="2" id="KW-0808">Transferase</keyword>
<dbReference type="InterPro" id="IPR000719">
    <property type="entry name" value="Prot_kinase_dom"/>
</dbReference>
<dbReference type="InterPro" id="IPR008271">
    <property type="entry name" value="Ser/Thr_kinase_AS"/>
</dbReference>
<evidence type="ECO:0000256" key="1">
    <source>
        <dbReference type="ARBA" id="ARBA00012513"/>
    </source>
</evidence>
<feature type="domain" description="Protein kinase" evidence="7">
    <location>
        <begin position="779"/>
        <end position="1099"/>
    </location>
</feature>
<dbReference type="PROSITE" id="PS50011">
    <property type="entry name" value="PROTEIN_KINASE_DOM"/>
    <property type="match status" value="2"/>
</dbReference>
<feature type="compositionally biased region" description="Acidic residues" evidence="6">
    <location>
        <begin position="599"/>
        <end position="619"/>
    </location>
</feature>
<dbReference type="Gene3D" id="1.10.510.10">
    <property type="entry name" value="Transferase(Phosphotransferase) domain 1"/>
    <property type="match status" value="2"/>
</dbReference>
<feature type="compositionally biased region" description="Basic and acidic residues" evidence="6">
    <location>
        <begin position="1142"/>
        <end position="1161"/>
    </location>
</feature>
<evidence type="ECO:0000256" key="4">
    <source>
        <dbReference type="ARBA" id="ARBA00022777"/>
    </source>
</evidence>
<dbReference type="SUPFAM" id="SSF56112">
    <property type="entry name" value="Protein kinase-like (PK-like)"/>
    <property type="match status" value="2"/>
</dbReference>
<dbReference type="PANTHER" id="PTHR43671:SF13">
    <property type="entry name" value="SERINE_THREONINE-PROTEIN KINASE NEK2"/>
    <property type="match status" value="1"/>
</dbReference>
<evidence type="ECO:0000256" key="6">
    <source>
        <dbReference type="SAM" id="MobiDB-lite"/>
    </source>
</evidence>
<name>A0A2H1FJS6_ZYMTR</name>
<dbReference type="PROSITE" id="PS00108">
    <property type="entry name" value="PROTEIN_KINASE_ST"/>
    <property type="match status" value="1"/>
</dbReference>
<feature type="compositionally biased region" description="Low complexity" evidence="6">
    <location>
        <begin position="744"/>
        <end position="753"/>
    </location>
</feature>
<keyword evidence="4" id="KW-0418">Kinase</keyword>
<accession>A0A2H1FJS6</accession>
<evidence type="ECO:0000256" key="3">
    <source>
        <dbReference type="ARBA" id="ARBA00022741"/>
    </source>
</evidence>
<evidence type="ECO:0000256" key="5">
    <source>
        <dbReference type="ARBA" id="ARBA00022840"/>
    </source>
</evidence>
<dbReference type="EC" id="2.7.11.1" evidence="1"/>
<evidence type="ECO:0000259" key="7">
    <source>
        <dbReference type="PROSITE" id="PS50011"/>
    </source>
</evidence>
<organism evidence="8 9">
    <name type="scientific">Zymoseptoria tritici ST99CH_1E4</name>
    <dbReference type="NCBI Taxonomy" id="1276532"/>
    <lineage>
        <taxon>Eukaryota</taxon>
        <taxon>Fungi</taxon>
        <taxon>Dikarya</taxon>
        <taxon>Ascomycota</taxon>
        <taxon>Pezizomycotina</taxon>
        <taxon>Dothideomycetes</taxon>
        <taxon>Dothideomycetidae</taxon>
        <taxon>Mycosphaerellales</taxon>
        <taxon>Mycosphaerellaceae</taxon>
        <taxon>Zymoseptoria</taxon>
    </lineage>
</organism>
<dbReference type="Pfam" id="PF00069">
    <property type="entry name" value="Pkinase"/>
    <property type="match status" value="1"/>
</dbReference>
<feature type="region of interest" description="Disordered" evidence="6">
    <location>
        <begin position="586"/>
        <end position="699"/>
    </location>
</feature>
<dbReference type="AlphaFoldDB" id="A0A2H1FJS6"/>
<dbReference type="InterPro" id="IPR011009">
    <property type="entry name" value="Kinase-like_dom_sf"/>
</dbReference>
<protein>
    <recommendedName>
        <fullName evidence="1">non-specific serine/threonine protein kinase</fullName>
        <ecNumber evidence="1">2.7.11.1</ecNumber>
    </recommendedName>
</protein>
<keyword evidence="3" id="KW-0547">Nucleotide-binding</keyword>
<feature type="region of interest" description="Disordered" evidence="6">
    <location>
        <begin position="713"/>
        <end position="767"/>
    </location>
</feature>
<feature type="region of interest" description="Disordered" evidence="6">
    <location>
        <begin position="154"/>
        <end position="248"/>
    </location>
</feature>
<sequence>MAMDNMFADFEVEARENAPGRGARATTVRKAAATQWNRLPLADQNGLQADLTAFYALHAQLERDTTDDQELGNEPQTNVGNIATNYARDLQLRVTDRTNHITTINRLITQRNLHANTSATALAYLQVLRIRHATRLQEDQDRLNALSARLPTMPTQAAQPTMPAQPQVDGDENQSSNDQAAPQQGQTEPNAAQQSTDRSDQAEEAGARAGGGDPDNNPGSSDDDSSGPGDGKRPGAKPSPPDRDLDPEEQRKFEGTLKVGWVKVQGLSGGQHGNLNVWAKVNAMGIIIDRLVLKHCTPRSSGVTWDADNDMPIEASAMLRLNRPGRPGSDRIVQLRSWRRSRVYEIEQSDTTNLWLYLEYCSRGCLADLLDNYVDENGELFLGENTGDTFRGLPTAKMGDFGAAVFAPEDDTRPFDDFHQDDYGTDACRAPEQLSETLIGDQDDRRRRMTSKTNLWAVGNTMWSLIHCKEGDPALEKGFDREHLTPHAFGPEVKAEYSSTLTDLIMTCLQYLPEDRPTMDHVLSEIRAVTGVKNSLGLQRKDRARGLRAAAKDDKRFLKYGPRIGTGGFPMGVLLSELVPDLPFELPKRGDGKRTAEEAFADDSDTSDVSSESDDDLGGEEGSLMRSPIDRSLLAEPTRSSSRGDDESSGQDGNASGMEIDDDEGGDNENGSDGEQGGDAEDTSDGDGIPDEEDGSENEDEVLIAGSSLLSMAADNGSNKSRQSAERTEGGRPADSGPLESSSDDQGLQDSGSNESESSAVPMSPETKRKLEGRLNDDWLPAMNLSAGVTGAPRLWVKQNSEGLIVDRVVIKFCQPETITTIPSIWVTKTEPVEARAMLNLMNKRGSDRIVKLRNWRWGEEDELDDGNGVSVSVRALWLYMEYCGHGDLSKLAEKAERPTEPFLWSVFEDLVTAAILLERGHLDTRDASPDWELIVHRDIKLGNVFLGDNEGDAFCGFPTAKVGDFGAACIISKKDTRTFKEFGDLGTPANQAPEQLSESLLDDDPDVTTHTLSSATNVWAIGNVMWSVLMKSEGDDALAEGFTKEHMEPGAFPTEVENLYSSELRDLIMLCVVYWPQHRITLDNLLFYIKKATSKDFAAGLRSAPKNDPKFAKYRPALGEEEWAIGTAWSLYTDDLSALPESRKRPPDRDLARDSKKGPKLESPADVEDLGGKAGSFAEGGVQNVDKRLMLKKGKSPVNSQSSQDREGSSEGDFS</sequence>
<evidence type="ECO:0000313" key="9">
    <source>
        <dbReference type="Proteomes" id="UP000245764"/>
    </source>
</evidence>
<feature type="compositionally biased region" description="Polar residues" evidence="6">
    <location>
        <begin position="173"/>
        <end position="196"/>
    </location>
</feature>
<dbReference type="PANTHER" id="PTHR43671">
    <property type="entry name" value="SERINE/THREONINE-PROTEIN KINASE NEK"/>
    <property type="match status" value="1"/>
</dbReference>
<proteinExistence type="predicted"/>
<dbReference type="GO" id="GO:0004674">
    <property type="term" value="F:protein serine/threonine kinase activity"/>
    <property type="evidence" value="ECO:0007669"/>
    <property type="project" value="UniProtKB-EC"/>
</dbReference>
<feature type="compositionally biased region" description="Low complexity" evidence="6">
    <location>
        <begin position="154"/>
        <end position="167"/>
    </location>
</feature>
<dbReference type="InterPro" id="IPR050660">
    <property type="entry name" value="NEK_Ser/Thr_kinase"/>
</dbReference>
<feature type="compositionally biased region" description="Basic and acidic residues" evidence="6">
    <location>
        <begin position="586"/>
        <end position="597"/>
    </location>
</feature>
<evidence type="ECO:0000256" key="2">
    <source>
        <dbReference type="ARBA" id="ARBA00022679"/>
    </source>
</evidence>
<keyword evidence="5" id="KW-0067">ATP-binding</keyword>
<gene>
    <name evidence="8" type="ORF">ZT1E4_G340</name>
</gene>
<dbReference type="Proteomes" id="UP000245764">
    <property type="component" value="Chromosome 1"/>
</dbReference>
<feature type="region of interest" description="Disordered" evidence="6">
    <location>
        <begin position="1140"/>
        <end position="1216"/>
    </location>
</feature>